<accession>A0ABY3S2Z2</accession>
<evidence type="ECO:0000313" key="2">
    <source>
        <dbReference type="EMBL" id="UGS41057.1"/>
    </source>
</evidence>
<reference evidence="2 3" key="1">
    <citation type="journal article" date="2022" name="Int. J. Syst. Evol. Microbiol.">
        <title>Pseudocitrobacter corydidari sp. nov., isolated from the Asian emerald cockroach Corydidarum magnifica.</title>
        <authorList>
            <person name="Guzman J."/>
            <person name="Poehlein A."/>
            <person name="Glaeser S.P."/>
            <person name="Schwengers O."/>
            <person name="Blom J."/>
            <person name="Hollensteiner J."/>
            <person name="Kampfer P."/>
            <person name="Vilcinskas A."/>
        </authorList>
    </citation>
    <scope>NUCLEOTIDE SEQUENCE [LARGE SCALE GENOMIC DNA]</scope>
    <source>
        <strain evidence="2">G163CM</strain>
    </source>
</reference>
<dbReference type="Proteomes" id="UP001199659">
    <property type="component" value="Chromosome"/>
</dbReference>
<keyword evidence="1" id="KW-0472">Membrane</keyword>
<name>A0ABY3S2Z2_9ENTR</name>
<protein>
    <submittedName>
        <fullName evidence="2">Uncharacterized protein</fullName>
    </submittedName>
</protein>
<evidence type="ECO:0000256" key="1">
    <source>
        <dbReference type="SAM" id="Phobius"/>
    </source>
</evidence>
<sequence length="32" mass="3653">MKHKEPRYVVALGTAIIVLLYVAYVWGSLSQF</sequence>
<evidence type="ECO:0000313" key="3">
    <source>
        <dbReference type="Proteomes" id="UP001199659"/>
    </source>
</evidence>
<organism evidence="2 3">
    <name type="scientific">Pseudocitrobacter corydidari</name>
    <dbReference type="NCBI Taxonomy" id="2891570"/>
    <lineage>
        <taxon>Bacteria</taxon>
        <taxon>Pseudomonadati</taxon>
        <taxon>Pseudomonadota</taxon>
        <taxon>Gammaproteobacteria</taxon>
        <taxon>Enterobacterales</taxon>
        <taxon>Enterobacteriaceae</taxon>
        <taxon>Pseudocitrobacter</taxon>
    </lineage>
</organism>
<keyword evidence="1" id="KW-1133">Transmembrane helix</keyword>
<proteinExistence type="predicted"/>
<keyword evidence="1" id="KW-0812">Transmembrane</keyword>
<dbReference type="EMBL" id="CP087880">
    <property type="protein sequence ID" value="UGS41057.1"/>
    <property type="molecule type" value="Genomic_DNA"/>
</dbReference>
<keyword evidence="3" id="KW-1185">Reference proteome</keyword>
<feature type="transmembrane region" description="Helical" evidence="1">
    <location>
        <begin position="7"/>
        <end position="26"/>
    </location>
</feature>
<gene>
    <name evidence="2" type="ORF">G163CM_17580</name>
</gene>